<dbReference type="Pfam" id="PF02302">
    <property type="entry name" value="PTS_IIB"/>
    <property type="match status" value="1"/>
</dbReference>
<name>A0A6N3FE82_9CLOT</name>
<dbReference type="AlphaFoldDB" id="A0A6N3FE82"/>
<evidence type="ECO:0000256" key="6">
    <source>
        <dbReference type="ARBA" id="ARBA00022777"/>
    </source>
</evidence>
<dbReference type="GO" id="GO:0009401">
    <property type="term" value="P:phosphoenolpyruvate-dependent sugar phosphotransferase system"/>
    <property type="evidence" value="ECO:0007669"/>
    <property type="project" value="UniProtKB-KW"/>
</dbReference>
<dbReference type="PROSITE" id="PS51099">
    <property type="entry name" value="PTS_EIIB_TYPE_2"/>
    <property type="match status" value="1"/>
</dbReference>
<dbReference type="GO" id="GO:0022877">
    <property type="term" value="F:protein-N(PI)-phosphohistidine-fructose phosphotransferase system transporter activity"/>
    <property type="evidence" value="ECO:0007669"/>
    <property type="project" value="InterPro"/>
</dbReference>
<keyword evidence="4" id="KW-0808">Transferase</keyword>
<dbReference type="InterPro" id="IPR036095">
    <property type="entry name" value="PTS_EIIB-like_sf"/>
</dbReference>
<dbReference type="InterPro" id="IPR003501">
    <property type="entry name" value="PTS_EIIB_2/3"/>
</dbReference>
<dbReference type="CDD" id="cd05569">
    <property type="entry name" value="PTS_IIB_fructose"/>
    <property type="match status" value="1"/>
</dbReference>
<keyword evidence="3" id="KW-0762">Sugar transport</keyword>
<evidence type="ECO:0000259" key="7">
    <source>
        <dbReference type="PROSITE" id="PS51099"/>
    </source>
</evidence>
<dbReference type="GO" id="GO:0005886">
    <property type="term" value="C:plasma membrane"/>
    <property type="evidence" value="ECO:0007669"/>
    <property type="project" value="TreeGrafter"/>
</dbReference>
<reference evidence="8" key="1">
    <citation type="submission" date="2019-11" db="EMBL/GenBank/DDBJ databases">
        <authorList>
            <person name="Feng L."/>
        </authorList>
    </citation>
    <scope>NUCLEOTIDE SEQUENCE</scope>
    <source>
        <strain evidence="8">CParaputrificumLFYP93</strain>
    </source>
</reference>
<dbReference type="EMBL" id="CACRTV010000058">
    <property type="protein sequence ID" value="VYU50421.1"/>
    <property type="molecule type" value="Genomic_DNA"/>
</dbReference>
<keyword evidence="5" id="KW-0598">Phosphotransferase system</keyword>
<dbReference type="RefSeq" id="WP_156561875.1">
    <property type="nucleotide sequence ID" value="NZ_CACRTV010000058.1"/>
</dbReference>
<dbReference type="GO" id="GO:0090563">
    <property type="term" value="F:protein-phosphocysteine-sugar phosphotransferase activity"/>
    <property type="evidence" value="ECO:0007669"/>
    <property type="project" value="TreeGrafter"/>
</dbReference>
<dbReference type="PANTHER" id="PTHR30505">
    <property type="entry name" value="FRUCTOSE-LIKE PERMEASE"/>
    <property type="match status" value="1"/>
</dbReference>
<dbReference type="PANTHER" id="PTHR30505:SF0">
    <property type="entry name" value="FRUCTOSE-LIKE PTS SYSTEM EIIBC COMPONENT-RELATED"/>
    <property type="match status" value="1"/>
</dbReference>
<protein>
    <submittedName>
        <fullName evidence="8">PTS system mannose-specific EIIBCA component</fullName>
    </submittedName>
</protein>
<dbReference type="InterPro" id="IPR050864">
    <property type="entry name" value="Bacterial_PTS_Sugar_Transport"/>
</dbReference>
<evidence type="ECO:0000256" key="4">
    <source>
        <dbReference type="ARBA" id="ARBA00022679"/>
    </source>
</evidence>
<dbReference type="GO" id="GO:0016301">
    <property type="term" value="F:kinase activity"/>
    <property type="evidence" value="ECO:0007669"/>
    <property type="project" value="UniProtKB-KW"/>
</dbReference>
<organism evidence="8">
    <name type="scientific">Clostridium paraputrificum</name>
    <dbReference type="NCBI Taxonomy" id="29363"/>
    <lineage>
        <taxon>Bacteria</taxon>
        <taxon>Bacillati</taxon>
        <taxon>Bacillota</taxon>
        <taxon>Clostridia</taxon>
        <taxon>Eubacteriales</taxon>
        <taxon>Clostridiaceae</taxon>
        <taxon>Clostridium</taxon>
    </lineage>
</organism>
<sequence>MKVVGVTSCPSGVAHTYMAAEALVLAGKKHGVEVIIETQGGAGIENTLNKKDIDESVCVILTNDVSIKGEERFKGKKVIKMGVSDVIKRADALIEKIVKKFS</sequence>
<keyword evidence="1" id="KW-0813">Transport</keyword>
<dbReference type="NCBIfam" id="NF007783">
    <property type="entry name" value="PRK10474.1"/>
    <property type="match status" value="1"/>
</dbReference>
<dbReference type="NCBIfam" id="TIGR00829">
    <property type="entry name" value="FRU"/>
    <property type="match status" value="1"/>
</dbReference>
<evidence type="ECO:0000256" key="2">
    <source>
        <dbReference type="ARBA" id="ARBA00022553"/>
    </source>
</evidence>
<dbReference type="Gene3D" id="3.40.50.2300">
    <property type="match status" value="1"/>
</dbReference>
<evidence type="ECO:0000313" key="8">
    <source>
        <dbReference type="EMBL" id="VYU50421.1"/>
    </source>
</evidence>
<dbReference type="FunFam" id="3.40.50.2300:FF:000014">
    <property type="entry name" value="PTS system fructose-like transporter subunit IIB"/>
    <property type="match status" value="1"/>
</dbReference>
<dbReference type="InterPro" id="IPR003353">
    <property type="entry name" value="PTS_IIB_fruc"/>
</dbReference>
<feature type="domain" description="PTS EIIB type-2" evidence="7">
    <location>
        <begin position="1"/>
        <end position="99"/>
    </location>
</feature>
<accession>A0A6N3FE82</accession>
<evidence type="ECO:0000256" key="1">
    <source>
        <dbReference type="ARBA" id="ARBA00022448"/>
    </source>
</evidence>
<keyword evidence="6" id="KW-0418">Kinase</keyword>
<gene>
    <name evidence="8" type="primary">manP_2</name>
    <name evidence="8" type="ORF">CPLFYP93_02514</name>
</gene>
<keyword evidence="2" id="KW-0597">Phosphoprotein</keyword>
<evidence type="ECO:0000256" key="3">
    <source>
        <dbReference type="ARBA" id="ARBA00022597"/>
    </source>
</evidence>
<dbReference type="InterPro" id="IPR013011">
    <property type="entry name" value="PTS_EIIB_2"/>
</dbReference>
<dbReference type="SUPFAM" id="SSF52794">
    <property type="entry name" value="PTS system IIB component-like"/>
    <property type="match status" value="1"/>
</dbReference>
<evidence type="ECO:0000256" key="5">
    <source>
        <dbReference type="ARBA" id="ARBA00022683"/>
    </source>
</evidence>
<proteinExistence type="predicted"/>